<evidence type="ECO:0000259" key="1">
    <source>
        <dbReference type="Pfam" id="PF09722"/>
    </source>
</evidence>
<proteinExistence type="predicted"/>
<evidence type="ECO:0000259" key="2">
    <source>
        <dbReference type="Pfam" id="PF20432"/>
    </source>
</evidence>
<feature type="domain" description="Antitoxin Xre/MbcA/ParS-like toxin-binding" evidence="1">
    <location>
        <begin position="116"/>
        <end position="163"/>
    </location>
</feature>
<protein>
    <submittedName>
        <fullName evidence="3">Antitoxin Xre/MbcA/ParS toxin-binding domain-containing protein</fullName>
    </submittedName>
</protein>
<sequence>MENSKSIAYKLDQEITSFLNEPEVAYYESKPTNHISYSNFLDDKMMVIAAIRAGIPYSLFDVIQEQAPFSELDWAGFLDISTKSLQRYKTAASHHFKSSHSEKIIELSEVTQLGLDVFEDMEKLKLWLNTPCFALGSLKPKELLKDSYGKELVITELTRINYGILV</sequence>
<accession>A0ABW5TSA3</accession>
<dbReference type="Proteomes" id="UP001597546">
    <property type="component" value="Unassembled WGS sequence"/>
</dbReference>
<organism evidence="3 4">
    <name type="scientific">Pedobacter alpinus</name>
    <dbReference type="NCBI Taxonomy" id="1590643"/>
    <lineage>
        <taxon>Bacteria</taxon>
        <taxon>Pseudomonadati</taxon>
        <taxon>Bacteroidota</taxon>
        <taxon>Sphingobacteriia</taxon>
        <taxon>Sphingobacteriales</taxon>
        <taxon>Sphingobacteriaceae</taxon>
        <taxon>Pedobacter</taxon>
    </lineage>
</organism>
<dbReference type="Pfam" id="PF20432">
    <property type="entry name" value="Xre-like-HTH"/>
    <property type="match status" value="1"/>
</dbReference>
<dbReference type="InterPro" id="IPR024467">
    <property type="entry name" value="Xre/MbcA/ParS-like_toxin-bd"/>
</dbReference>
<evidence type="ECO:0000313" key="3">
    <source>
        <dbReference type="EMBL" id="MFD2731693.1"/>
    </source>
</evidence>
<dbReference type="Pfam" id="PF09722">
    <property type="entry name" value="Xre_MbcA_ParS_C"/>
    <property type="match status" value="1"/>
</dbReference>
<dbReference type="InterPro" id="IPR011979">
    <property type="entry name" value="Antitox_Xre"/>
</dbReference>
<reference evidence="4" key="1">
    <citation type="journal article" date="2019" name="Int. J. Syst. Evol. Microbiol.">
        <title>The Global Catalogue of Microorganisms (GCM) 10K type strain sequencing project: providing services to taxonomists for standard genome sequencing and annotation.</title>
        <authorList>
            <consortium name="The Broad Institute Genomics Platform"/>
            <consortium name="The Broad Institute Genome Sequencing Center for Infectious Disease"/>
            <person name="Wu L."/>
            <person name="Ma J."/>
        </authorList>
    </citation>
    <scope>NUCLEOTIDE SEQUENCE [LARGE SCALE GENOMIC DNA]</scope>
    <source>
        <strain evidence="4">KCTC 42456</strain>
    </source>
</reference>
<name>A0ABW5TSA3_9SPHI</name>
<gene>
    <name evidence="3" type="ORF">ACFSSE_08230</name>
</gene>
<comment type="caution">
    <text evidence="3">The sequence shown here is derived from an EMBL/GenBank/DDBJ whole genome shotgun (WGS) entry which is preliminary data.</text>
</comment>
<dbReference type="RefSeq" id="WP_379045764.1">
    <property type="nucleotide sequence ID" value="NZ_JBHSKW010000056.1"/>
</dbReference>
<dbReference type="InterPro" id="IPR046847">
    <property type="entry name" value="Xre-like_HTH"/>
</dbReference>
<dbReference type="EMBL" id="JBHULV010000024">
    <property type="protein sequence ID" value="MFD2731693.1"/>
    <property type="molecule type" value="Genomic_DNA"/>
</dbReference>
<feature type="domain" description="Antitoxin Xre-like helix-turn-helix" evidence="2">
    <location>
        <begin position="47"/>
        <end position="107"/>
    </location>
</feature>
<evidence type="ECO:0000313" key="4">
    <source>
        <dbReference type="Proteomes" id="UP001597546"/>
    </source>
</evidence>
<keyword evidence="4" id="KW-1185">Reference proteome</keyword>
<dbReference type="NCBIfam" id="TIGR02293">
    <property type="entry name" value="TAS_TIGR02293"/>
    <property type="match status" value="1"/>
</dbReference>